<proteinExistence type="predicted"/>
<organism evidence="1 2">
    <name type="scientific">Trichinella britovi</name>
    <name type="common">Parasitic roundworm</name>
    <dbReference type="NCBI Taxonomy" id="45882"/>
    <lineage>
        <taxon>Eukaryota</taxon>
        <taxon>Metazoa</taxon>
        <taxon>Ecdysozoa</taxon>
        <taxon>Nematoda</taxon>
        <taxon>Enoplea</taxon>
        <taxon>Dorylaimia</taxon>
        <taxon>Trichinellida</taxon>
        <taxon>Trichinellidae</taxon>
        <taxon>Trichinella</taxon>
    </lineage>
</organism>
<sequence>MPKPKLSHYFSCKKSESREISMAYKMHVSHAELKQMYRTRFIYYCMTSRGDNENCTVLFFCCNCIMMQPDEQPDRHMHLTYPWPPVI</sequence>
<gene>
    <name evidence="1" type="ORF">T03_16581</name>
</gene>
<dbReference type="Proteomes" id="UP000054653">
    <property type="component" value="Unassembled WGS sequence"/>
</dbReference>
<evidence type="ECO:0000313" key="2">
    <source>
        <dbReference type="Proteomes" id="UP000054653"/>
    </source>
</evidence>
<dbReference type="EMBL" id="JYDI01000281">
    <property type="protein sequence ID" value="KRY46556.1"/>
    <property type="molecule type" value="Genomic_DNA"/>
</dbReference>
<protein>
    <submittedName>
        <fullName evidence="1">Uncharacterized protein</fullName>
    </submittedName>
</protein>
<comment type="caution">
    <text evidence="1">The sequence shown here is derived from an EMBL/GenBank/DDBJ whole genome shotgun (WGS) entry which is preliminary data.</text>
</comment>
<name>A0A0V1CCB4_TRIBR</name>
<reference evidence="1 2" key="1">
    <citation type="submission" date="2015-01" db="EMBL/GenBank/DDBJ databases">
        <title>Evolution of Trichinella species and genotypes.</title>
        <authorList>
            <person name="Korhonen P.K."/>
            <person name="Edoardo P."/>
            <person name="Giuseppe L.R."/>
            <person name="Gasser R.B."/>
        </authorList>
    </citation>
    <scope>NUCLEOTIDE SEQUENCE [LARGE SCALE GENOMIC DNA]</scope>
    <source>
        <strain evidence="1">ISS120</strain>
    </source>
</reference>
<evidence type="ECO:0000313" key="1">
    <source>
        <dbReference type="EMBL" id="KRY46556.1"/>
    </source>
</evidence>
<dbReference type="AlphaFoldDB" id="A0A0V1CCB4"/>
<accession>A0A0V1CCB4</accession>
<keyword evidence="2" id="KW-1185">Reference proteome</keyword>